<organism evidence="3 4">
    <name type="scientific">Legionella erythra</name>
    <dbReference type="NCBI Taxonomy" id="448"/>
    <lineage>
        <taxon>Bacteria</taxon>
        <taxon>Pseudomonadati</taxon>
        <taxon>Pseudomonadota</taxon>
        <taxon>Gammaproteobacteria</taxon>
        <taxon>Legionellales</taxon>
        <taxon>Legionellaceae</taxon>
        <taxon>Legionella</taxon>
    </lineage>
</organism>
<proteinExistence type="predicted"/>
<evidence type="ECO:0000313" key="4">
    <source>
        <dbReference type="Proteomes" id="UP000054773"/>
    </source>
</evidence>
<dbReference type="PANTHER" id="PTHR43102">
    <property type="entry name" value="SLR1143 PROTEIN"/>
    <property type="match status" value="1"/>
</dbReference>
<dbReference type="EMBL" id="LNYA01000028">
    <property type="protein sequence ID" value="KTC96577.1"/>
    <property type="molecule type" value="Genomic_DNA"/>
</dbReference>
<keyword evidence="4" id="KW-1185">Reference proteome</keyword>
<dbReference type="STRING" id="448.Lery_1783"/>
<evidence type="ECO:0000256" key="1">
    <source>
        <dbReference type="SAM" id="Coils"/>
    </source>
</evidence>
<reference evidence="3 4" key="1">
    <citation type="submission" date="2015-11" db="EMBL/GenBank/DDBJ databases">
        <title>Genomic analysis of 38 Legionella species identifies large and diverse effector repertoires.</title>
        <authorList>
            <person name="Burstein D."/>
            <person name="Amaro F."/>
            <person name="Zusman T."/>
            <person name="Lifshitz Z."/>
            <person name="Cohen O."/>
            <person name="Gilbert J.A."/>
            <person name="Pupko T."/>
            <person name="Shuman H.A."/>
            <person name="Segal G."/>
        </authorList>
    </citation>
    <scope>NUCLEOTIDE SEQUENCE [LARGE SCALE GENOMIC DNA]</scope>
    <source>
        <strain evidence="3 4">SE-32A-C8</strain>
    </source>
</reference>
<dbReference type="Gene3D" id="3.30.450.40">
    <property type="match status" value="1"/>
</dbReference>
<dbReference type="SMART" id="SM00065">
    <property type="entry name" value="GAF"/>
    <property type="match status" value="1"/>
</dbReference>
<dbReference type="PANTHER" id="PTHR43102:SF2">
    <property type="entry name" value="GAF DOMAIN-CONTAINING PROTEIN"/>
    <property type="match status" value="1"/>
</dbReference>
<dbReference type="GO" id="GO:0009190">
    <property type="term" value="P:cyclic nucleotide biosynthetic process"/>
    <property type="evidence" value="ECO:0007669"/>
    <property type="project" value="InterPro"/>
</dbReference>
<dbReference type="GO" id="GO:0035556">
    <property type="term" value="P:intracellular signal transduction"/>
    <property type="evidence" value="ECO:0007669"/>
    <property type="project" value="InterPro"/>
</dbReference>
<name>A0A0W0TLZ2_LEGER</name>
<dbReference type="Pfam" id="PF01590">
    <property type="entry name" value="GAF"/>
    <property type="match status" value="1"/>
</dbReference>
<dbReference type="AlphaFoldDB" id="A0A0W0TLZ2"/>
<dbReference type="InterPro" id="IPR003018">
    <property type="entry name" value="GAF"/>
</dbReference>
<dbReference type="CDD" id="cd07302">
    <property type="entry name" value="CHD"/>
    <property type="match status" value="1"/>
</dbReference>
<accession>A0A0W0TLZ2</accession>
<dbReference type="PROSITE" id="PS50125">
    <property type="entry name" value="GUANYLATE_CYCLASE_2"/>
    <property type="match status" value="1"/>
</dbReference>
<dbReference type="InterPro" id="IPR001054">
    <property type="entry name" value="A/G_cyclase"/>
</dbReference>
<dbReference type="PATRIC" id="fig|448.7.peg.1864"/>
<dbReference type="GO" id="GO:0004016">
    <property type="term" value="F:adenylate cyclase activity"/>
    <property type="evidence" value="ECO:0007669"/>
    <property type="project" value="UniProtKB-ARBA"/>
</dbReference>
<dbReference type="Gene3D" id="3.30.70.1230">
    <property type="entry name" value="Nucleotide cyclase"/>
    <property type="match status" value="1"/>
</dbReference>
<evidence type="ECO:0000259" key="2">
    <source>
        <dbReference type="PROSITE" id="PS50125"/>
    </source>
</evidence>
<dbReference type="Proteomes" id="UP000054773">
    <property type="component" value="Unassembled WGS sequence"/>
</dbReference>
<comment type="caution">
    <text evidence="3">The sequence shown here is derived from an EMBL/GenBank/DDBJ whole genome shotgun (WGS) entry which is preliminary data.</text>
</comment>
<keyword evidence="1" id="KW-0175">Coiled coil</keyword>
<feature type="coiled-coil region" evidence="1">
    <location>
        <begin position="162"/>
        <end position="193"/>
    </location>
</feature>
<evidence type="ECO:0000313" key="3">
    <source>
        <dbReference type="EMBL" id="KTC96577.1"/>
    </source>
</evidence>
<dbReference type="InterPro" id="IPR029787">
    <property type="entry name" value="Nucleotide_cyclase"/>
</dbReference>
<protein>
    <submittedName>
        <fullName evidence="3">Fused adenylate cyclase/two component hybrid sensor/regulator</fullName>
    </submittedName>
</protein>
<dbReference type="SUPFAM" id="SSF55073">
    <property type="entry name" value="Nucleotide cyclase"/>
    <property type="match status" value="1"/>
</dbReference>
<gene>
    <name evidence="3" type="primary">cyaA_3</name>
    <name evidence="3" type="ORF">Lery_1783</name>
</gene>
<dbReference type="Pfam" id="PF00211">
    <property type="entry name" value="Guanylate_cyc"/>
    <property type="match status" value="1"/>
</dbReference>
<sequence length="414" mass="46184">MINSFAREEERLAALYELQILDTPPEERFDRIVNLAVGFLSVPIGYIALLDAHRQWFKARCGILISQSDRNESICHYTIQHNEPLVIPDILQDERFADKYAVFGEDNPIRFYAGVPLSNADGLKIGTLCVADKDPRHLTESELKLLCELARQAEDELALLTVTKLKKSLRETNTALNEAKEQLELRNELLLKMFSSYMSDEVVKQLLASPKPLQLGGEKRKISILFSDLRDFTSISRTLSPEKLVDMLNHYFCRMASVIEKYQGTINAFIGDAIMVIFGAPQDIENHALSAAACAIEMQQALHDVNEYTRENNLPELAMGVGINTGIAVIGNIGSDRRQQYTAIGCAVNLSSRIQSLTSGGQILISEHTLKDTGNCLMIKSHSSVEVKGFDDPVKIYEVEGIDEAATHSLIKQK</sequence>
<dbReference type="SMART" id="SM00044">
    <property type="entry name" value="CYCc"/>
    <property type="match status" value="1"/>
</dbReference>
<dbReference type="InterPro" id="IPR029016">
    <property type="entry name" value="GAF-like_dom_sf"/>
</dbReference>
<feature type="domain" description="Guanylate cyclase" evidence="2">
    <location>
        <begin position="223"/>
        <end position="355"/>
    </location>
</feature>
<dbReference type="SUPFAM" id="SSF55781">
    <property type="entry name" value="GAF domain-like"/>
    <property type="match status" value="1"/>
</dbReference>